<evidence type="ECO:0000313" key="1">
    <source>
        <dbReference type="EMBL" id="PNR41103.1"/>
    </source>
</evidence>
<evidence type="ECO:0000313" key="3">
    <source>
        <dbReference type="Proteomes" id="UP000006727"/>
    </source>
</evidence>
<dbReference type="EnsemblPlants" id="Pp3c14_14240V3.1">
    <property type="protein sequence ID" value="PAC:32960018.CDS.1"/>
    <property type="gene ID" value="Pp3c14_14240"/>
</dbReference>
<gene>
    <name evidence="1" type="ORF">PHYPA_018506</name>
</gene>
<name>A0A2K1JHR6_PHYPA</name>
<protein>
    <submittedName>
        <fullName evidence="1 2">Uncharacterized protein</fullName>
    </submittedName>
</protein>
<reference evidence="2" key="3">
    <citation type="submission" date="2020-12" db="UniProtKB">
        <authorList>
            <consortium name="EnsemblPlants"/>
        </authorList>
    </citation>
    <scope>IDENTIFICATION</scope>
</reference>
<evidence type="ECO:0000313" key="2">
    <source>
        <dbReference type="EnsemblPlants" id="PAC:32960018.CDS.1"/>
    </source>
</evidence>
<dbReference type="Proteomes" id="UP000006727">
    <property type="component" value="Chromosome 14"/>
</dbReference>
<dbReference type="AlphaFoldDB" id="A0A2K1JHR6"/>
<proteinExistence type="predicted"/>
<organism evidence="1">
    <name type="scientific">Physcomitrium patens</name>
    <name type="common">Spreading-leaved earth moss</name>
    <name type="synonym">Physcomitrella patens</name>
    <dbReference type="NCBI Taxonomy" id="3218"/>
    <lineage>
        <taxon>Eukaryota</taxon>
        <taxon>Viridiplantae</taxon>
        <taxon>Streptophyta</taxon>
        <taxon>Embryophyta</taxon>
        <taxon>Bryophyta</taxon>
        <taxon>Bryophytina</taxon>
        <taxon>Bryopsida</taxon>
        <taxon>Funariidae</taxon>
        <taxon>Funariales</taxon>
        <taxon>Funariaceae</taxon>
        <taxon>Physcomitrium</taxon>
    </lineage>
</organism>
<accession>A0A2K1JHR6</accession>
<dbReference type="Gene3D" id="1.20.58.570">
    <property type="match status" value="1"/>
</dbReference>
<reference evidence="1 3" key="2">
    <citation type="journal article" date="2018" name="Plant J.">
        <title>The Physcomitrella patens chromosome-scale assembly reveals moss genome structure and evolution.</title>
        <authorList>
            <person name="Lang D."/>
            <person name="Ullrich K.K."/>
            <person name="Murat F."/>
            <person name="Fuchs J."/>
            <person name="Jenkins J."/>
            <person name="Haas F.B."/>
            <person name="Piednoel M."/>
            <person name="Gundlach H."/>
            <person name="Van Bel M."/>
            <person name="Meyberg R."/>
            <person name="Vives C."/>
            <person name="Morata J."/>
            <person name="Symeonidi A."/>
            <person name="Hiss M."/>
            <person name="Muchero W."/>
            <person name="Kamisugi Y."/>
            <person name="Saleh O."/>
            <person name="Blanc G."/>
            <person name="Decker E.L."/>
            <person name="van Gessel N."/>
            <person name="Grimwood J."/>
            <person name="Hayes R.D."/>
            <person name="Graham S.W."/>
            <person name="Gunter L.E."/>
            <person name="McDaniel S.F."/>
            <person name="Hoernstein S.N.W."/>
            <person name="Larsson A."/>
            <person name="Li F.W."/>
            <person name="Perroud P.F."/>
            <person name="Phillips J."/>
            <person name="Ranjan P."/>
            <person name="Rokshar D.S."/>
            <person name="Rothfels C.J."/>
            <person name="Schneider L."/>
            <person name="Shu S."/>
            <person name="Stevenson D.W."/>
            <person name="Thummler F."/>
            <person name="Tillich M."/>
            <person name="Villarreal Aguilar J.C."/>
            <person name="Widiez T."/>
            <person name="Wong G.K."/>
            <person name="Wymore A."/>
            <person name="Zhang Y."/>
            <person name="Zimmer A.D."/>
            <person name="Quatrano R.S."/>
            <person name="Mayer K.F.X."/>
            <person name="Goodstein D."/>
            <person name="Casacuberta J.M."/>
            <person name="Vandepoele K."/>
            <person name="Reski R."/>
            <person name="Cuming A.C."/>
            <person name="Tuskan G.A."/>
            <person name="Maumus F."/>
            <person name="Salse J."/>
            <person name="Schmutz J."/>
            <person name="Rensing S.A."/>
        </authorList>
    </citation>
    <scope>NUCLEOTIDE SEQUENCE [LARGE SCALE GENOMIC DNA]</scope>
    <source>
        <strain evidence="2 3">cv. Gransden 2004</strain>
    </source>
</reference>
<dbReference type="EMBL" id="ABEU02000014">
    <property type="protein sequence ID" value="PNR41103.1"/>
    <property type="molecule type" value="Genomic_DNA"/>
</dbReference>
<keyword evidence="3" id="KW-1185">Reference proteome</keyword>
<sequence length="56" mass="6221">MMAAMDPMRRMPPALSQQALASLLELLPPYSSELLYRSDQPLQAPIAVLLRITHSS</sequence>
<dbReference type="Gramene" id="Pp3c14_14240V3.1">
    <property type="protein sequence ID" value="PAC:32960018.CDS.1"/>
    <property type="gene ID" value="Pp3c14_14240"/>
</dbReference>
<reference evidence="1 3" key="1">
    <citation type="journal article" date="2008" name="Science">
        <title>The Physcomitrella genome reveals evolutionary insights into the conquest of land by plants.</title>
        <authorList>
            <person name="Rensing S."/>
            <person name="Lang D."/>
            <person name="Zimmer A."/>
            <person name="Terry A."/>
            <person name="Salamov A."/>
            <person name="Shapiro H."/>
            <person name="Nishiyama T."/>
            <person name="Perroud P.-F."/>
            <person name="Lindquist E."/>
            <person name="Kamisugi Y."/>
            <person name="Tanahashi T."/>
            <person name="Sakakibara K."/>
            <person name="Fujita T."/>
            <person name="Oishi K."/>
            <person name="Shin-I T."/>
            <person name="Kuroki Y."/>
            <person name="Toyoda A."/>
            <person name="Suzuki Y."/>
            <person name="Hashimoto A."/>
            <person name="Yamaguchi K."/>
            <person name="Sugano A."/>
            <person name="Kohara Y."/>
            <person name="Fujiyama A."/>
            <person name="Anterola A."/>
            <person name="Aoki S."/>
            <person name="Ashton N."/>
            <person name="Barbazuk W.B."/>
            <person name="Barker E."/>
            <person name="Bennetzen J."/>
            <person name="Bezanilla M."/>
            <person name="Blankenship R."/>
            <person name="Cho S.H."/>
            <person name="Dutcher S."/>
            <person name="Estelle M."/>
            <person name="Fawcett J.A."/>
            <person name="Gundlach H."/>
            <person name="Hanada K."/>
            <person name="Heyl A."/>
            <person name="Hicks K.A."/>
            <person name="Hugh J."/>
            <person name="Lohr M."/>
            <person name="Mayer K."/>
            <person name="Melkozernov A."/>
            <person name="Murata T."/>
            <person name="Nelson D."/>
            <person name="Pils B."/>
            <person name="Prigge M."/>
            <person name="Reiss B."/>
            <person name="Renner T."/>
            <person name="Rombauts S."/>
            <person name="Rushton P."/>
            <person name="Sanderfoot A."/>
            <person name="Schween G."/>
            <person name="Shiu S.-H."/>
            <person name="Stueber K."/>
            <person name="Theodoulou F.L."/>
            <person name="Tu H."/>
            <person name="Van de Peer Y."/>
            <person name="Verrier P.J."/>
            <person name="Waters E."/>
            <person name="Wood A."/>
            <person name="Yang L."/>
            <person name="Cove D."/>
            <person name="Cuming A."/>
            <person name="Hasebe M."/>
            <person name="Lucas S."/>
            <person name="Mishler D.B."/>
            <person name="Reski R."/>
            <person name="Grigoriev I."/>
            <person name="Quatrano R.S."/>
            <person name="Boore J.L."/>
        </authorList>
    </citation>
    <scope>NUCLEOTIDE SEQUENCE [LARGE SCALE GENOMIC DNA]</scope>
    <source>
        <strain evidence="2 3">cv. Gransden 2004</strain>
    </source>
</reference>
<dbReference type="InterPro" id="IPR043175">
    <property type="entry name" value="CAPZB_N"/>
</dbReference>
<dbReference type="InParanoid" id="A0A2K1JHR6"/>